<dbReference type="EMBL" id="AM468270">
    <property type="protein sequence ID" value="CAN83503.1"/>
    <property type="molecule type" value="Genomic_DNA"/>
</dbReference>
<protein>
    <submittedName>
        <fullName evidence="1">Uncharacterized protein</fullName>
    </submittedName>
</protein>
<sequence>MAQNSVAEMVIKASNVEDAAGGVTKVVGGAAVVVSSTSIIVGVVEAGGTISVGGSSYYACSSCDSGGRLVKRETPHNKELELSLNIKEATPEDQHSHHGHWDNPNAFRSMRDRMHPPRMSAPSCIVPPTEQLVIRPHIVPLLPTFHGMESENPYAHIKEFEDVCNTFQEEGASIDLMRLKLFPFYFEG</sequence>
<name>A5BRB9_VITVI</name>
<gene>
    <name evidence="1" type="ORF">VITISV_036132</name>
</gene>
<evidence type="ECO:0000313" key="1">
    <source>
        <dbReference type="EMBL" id="CAN83503.1"/>
    </source>
</evidence>
<reference evidence="1" key="1">
    <citation type="journal article" date="2007" name="PLoS ONE">
        <title>The first genome sequence of an elite grapevine cultivar (Pinot noir Vitis vinifera L.): coping with a highly heterozygous genome.</title>
        <authorList>
            <person name="Velasco R."/>
            <person name="Zharkikh A."/>
            <person name="Troggio M."/>
            <person name="Cartwright D.A."/>
            <person name="Cestaro A."/>
            <person name="Pruss D."/>
            <person name="Pindo M."/>
            <person name="FitzGerald L.M."/>
            <person name="Vezzulli S."/>
            <person name="Reid J."/>
            <person name="Malacarne G."/>
            <person name="Iliev D."/>
            <person name="Coppola G."/>
            <person name="Wardell B."/>
            <person name="Micheletti D."/>
            <person name="Macalma T."/>
            <person name="Facci M."/>
            <person name="Mitchell J.T."/>
            <person name="Perazzolli M."/>
            <person name="Eldredge G."/>
            <person name="Gatto P."/>
            <person name="Oyzerski R."/>
            <person name="Moretto M."/>
            <person name="Gutin N."/>
            <person name="Stefanini M."/>
            <person name="Chen Y."/>
            <person name="Segala C."/>
            <person name="Davenport C."/>
            <person name="Dematte L."/>
            <person name="Mraz A."/>
            <person name="Battilana J."/>
            <person name="Stormo K."/>
            <person name="Costa F."/>
            <person name="Tao Q."/>
            <person name="Si-Ammour A."/>
            <person name="Harkins T."/>
            <person name="Lackey A."/>
            <person name="Perbost C."/>
            <person name="Taillon B."/>
            <person name="Stella A."/>
            <person name="Solovyev V."/>
            <person name="Fawcett J.A."/>
            <person name="Sterck L."/>
            <person name="Vandepoele K."/>
            <person name="Grando S.M."/>
            <person name="Toppo S."/>
            <person name="Moser C."/>
            <person name="Lanchbury J."/>
            <person name="Bogden R."/>
            <person name="Skolnick M."/>
            <person name="Sgaramella V."/>
            <person name="Bhatnagar S.K."/>
            <person name="Fontana P."/>
            <person name="Gutin A."/>
            <person name="Van de Peer Y."/>
            <person name="Salamini F."/>
            <person name="Viola R."/>
        </authorList>
    </citation>
    <scope>NUCLEOTIDE SEQUENCE</scope>
</reference>
<organism evidence="1">
    <name type="scientific">Vitis vinifera</name>
    <name type="common">Grape</name>
    <dbReference type="NCBI Taxonomy" id="29760"/>
    <lineage>
        <taxon>Eukaryota</taxon>
        <taxon>Viridiplantae</taxon>
        <taxon>Streptophyta</taxon>
        <taxon>Embryophyta</taxon>
        <taxon>Tracheophyta</taxon>
        <taxon>Spermatophyta</taxon>
        <taxon>Magnoliopsida</taxon>
        <taxon>eudicotyledons</taxon>
        <taxon>Gunneridae</taxon>
        <taxon>Pentapetalae</taxon>
        <taxon>rosids</taxon>
        <taxon>Vitales</taxon>
        <taxon>Vitaceae</taxon>
        <taxon>Viteae</taxon>
        <taxon>Vitis</taxon>
    </lineage>
</organism>
<dbReference type="AlphaFoldDB" id="A5BRB9"/>
<accession>A5BRB9</accession>
<proteinExistence type="predicted"/>